<dbReference type="GO" id="GO:0022857">
    <property type="term" value="F:transmembrane transporter activity"/>
    <property type="evidence" value="ECO:0007669"/>
    <property type="project" value="InterPro"/>
</dbReference>
<evidence type="ECO:0000256" key="2">
    <source>
        <dbReference type="ARBA" id="ARBA00022448"/>
    </source>
</evidence>
<feature type="transmembrane region" description="Helical" evidence="6">
    <location>
        <begin position="110"/>
        <end position="128"/>
    </location>
</feature>
<dbReference type="AlphaFoldDB" id="A0A4V6T5H9"/>
<accession>A0A4V6T5H9</accession>
<gene>
    <name evidence="8" type="ORF">K435DRAFT_828317</name>
</gene>
<dbReference type="GO" id="GO:0016020">
    <property type="term" value="C:membrane"/>
    <property type="evidence" value="ECO:0007669"/>
    <property type="project" value="UniProtKB-SubCell"/>
</dbReference>
<dbReference type="PROSITE" id="PS50850">
    <property type="entry name" value="MFS"/>
    <property type="match status" value="1"/>
</dbReference>
<evidence type="ECO:0000256" key="4">
    <source>
        <dbReference type="ARBA" id="ARBA00022989"/>
    </source>
</evidence>
<feature type="transmembrane region" description="Helical" evidence="6">
    <location>
        <begin position="320"/>
        <end position="342"/>
    </location>
</feature>
<dbReference type="InterPro" id="IPR020846">
    <property type="entry name" value="MFS_dom"/>
</dbReference>
<keyword evidence="5 6" id="KW-0472">Membrane</keyword>
<dbReference type="InterPro" id="IPR011701">
    <property type="entry name" value="MFS"/>
</dbReference>
<keyword evidence="9" id="KW-1185">Reference proteome</keyword>
<evidence type="ECO:0000256" key="6">
    <source>
        <dbReference type="SAM" id="Phobius"/>
    </source>
</evidence>
<feature type="transmembrane region" description="Helical" evidence="6">
    <location>
        <begin position="233"/>
        <end position="254"/>
    </location>
</feature>
<keyword evidence="2" id="KW-0813">Transport</keyword>
<evidence type="ECO:0000259" key="7">
    <source>
        <dbReference type="PROSITE" id="PS50850"/>
    </source>
</evidence>
<feature type="transmembrane region" description="Helical" evidence="6">
    <location>
        <begin position="80"/>
        <end position="98"/>
    </location>
</feature>
<keyword evidence="3 6" id="KW-0812">Transmembrane</keyword>
<dbReference type="PANTHER" id="PTHR42718:SF9">
    <property type="entry name" value="MAJOR FACILITATOR SUPERFAMILY MULTIDRUG TRANSPORTER MFSC"/>
    <property type="match status" value="1"/>
</dbReference>
<feature type="transmembrane region" description="Helical" evidence="6">
    <location>
        <begin position="167"/>
        <end position="191"/>
    </location>
</feature>
<protein>
    <submittedName>
        <fullName evidence="8">Putative efflux transporter</fullName>
    </submittedName>
</protein>
<dbReference type="Proteomes" id="UP000297245">
    <property type="component" value="Unassembled WGS sequence"/>
</dbReference>
<comment type="subcellular location">
    <subcellularLocation>
        <location evidence="1">Membrane</location>
        <topology evidence="1">Multi-pass membrane protein</topology>
    </subcellularLocation>
</comment>
<dbReference type="InterPro" id="IPR036259">
    <property type="entry name" value="MFS_trans_sf"/>
</dbReference>
<dbReference type="PANTHER" id="PTHR42718">
    <property type="entry name" value="MAJOR FACILITATOR SUPERFAMILY MULTIDRUG TRANSPORTER MFSC"/>
    <property type="match status" value="1"/>
</dbReference>
<name>A0A4V6T5H9_DENBC</name>
<evidence type="ECO:0000256" key="3">
    <source>
        <dbReference type="ARBA" id="ARBA00022692"/>
    </source>
</evidence>
<evidence type="ECO:0000256" key="1">
    <source>
        <dbReference type="ARBA" id="ARBA00004141"/>
    </source>
</evidence>
<organism evidence="8 9">
    <name type="scientific">Dendrothele bispora (strain CBS 962.96)</name>
    <dbReference type="NCBI Taxonomy" id="1314807"/>
    <lineage>
        <taxon>Eukaryota</taxon>
        <taxon>Fungi</taxon>
        <taxon>Dikarya</taxon>
        <taxon>Basidiomycota</taxon>
        <taxon>Agaricomycotina</taxon>
        <taxon>Agaricomycetes</taxon>
        <taxon>Agaricomycetidae</taxon>
        <taxon>Agaricales</taxon>
        <taxon>Agaricales incertae sedis</taxon>
        <taxon>Dendrothele</taxon>
    </lineage>
</organism>
<feature type="transmembrane region" description="Helical" evidence="6">
    <location>
        <begin position="385"/>
        <end position="406"/>
    </location>
</feature>
<dbReference type="Pfam" id="PF07690">
    <property type="entry name" value="MFS_1"/>
    <property type="match status" value="1"/>
</dbReference>
<feature type="transmembrane region" description="Helical" evidence="6">
    <location>
        <begin position="140"/>
        <end position="160"/>
    </location>
</feature>
<evidence type="ECO:0000313" key="9">
    <source>
        <dbReference type="Proteomes" id="UP000297245"/>
    </source>
</evidence>
<feature type="transmembrane region" description="Helical" evidence="6">
    <location>
        <begin position="42"/>
        <end position="68"/>
    </location>
</feature>
<keyword evidence="4 6" id="KW-1133">Transmembrane helix</keyword>
<feature type="transmembrane region" description="Helical" evidence="6">
    <location>
        <begin position="266"/>
        <end position="285"/>
    </location>
</feature>
<evidence type="ECO:0000313" key="8">
    <source>
        <dbReference type="EMBL" id="THU98805.1"/>
    </source>
</evidence>
<sequence>MSSRHPHYKRKTPEDVQVDVIQLDEFDDVRESRQEKSTFRSVLLVATCTIALMAHTSNNIAISITLPIIQRALNVPQVQLQWVVSAYALSSGCLLLIFGRLADLYGRKRVFLFGSIWLTAFTVGCAFAKDSLTLDILRGFQGIGSAATIPAAIGTLAATFPPSRARTVAFATFSAGSPLGSTLGVVVGGVLNQVTSATWKASFYLNAVLASTSVLGAFYSFERDKPSRESDRRVDWIGAFMVTAGLVLIVFVLGEGEVAPQKWATPYIIGLLITGVLLTLMFGFWQHYLEQVQDGLRVPIRLLPSPPPLMRLSLWKRSKGRVTVVMIIAFLNWASFVGWNFWTILYYENFSALTPIATVLRLLPQFIMAIFCNVFVARFVGRVPLVILIAAGTGLSGIASLLFAIIDPNAPYWAYGFPSAILSVFGANFVYPSGTLFIATVCAPFEQSVGGAVFQELTQLGSSAGVAVSTVVFNRILQKAAADRDLVVTNSRGSNLPQEVQLEAYRAAEWSNFAFAILGWYPAIVRIF</sequence>
<dbReference type="SUPFAM" id="SSF103473">
    <property type="entry name" value="MFS general substrate transporter"/>
    <property type="match status" value="1"/>
</dbReference>
<feature type="transmembrane region" description="Helical" evidence="6">
    <location>
        <begin position="362"/>
        <end position="380"/>
    </location>
</feature>
<proteinExistence type="predicted"/>
<dbReference type="OrthoDB" id="2130629at2759"/>
<feature type="domain" description="Major facilitator superfamily (MFS) profile" evidence="7">
    <location>
        <begin position="42"/>
        <end position="528"/>
    </location>
</feature>
<reference evidence="8 9" key="1">
    <citation type="journal article" date="2019" name="Nat. Ecol. Evol.">
        <title>Megaphylogeny resolves global patterns of mushroom evolution.</title>
        <authorList>
            <person name="Varga T."/>
            <person name="Krizsan K."/>
            <person name="Foldi C."/>
            <person name="Dima B."/>
            <person name="Sanchez-Garcia M."/>
            <person name="Sanchez-Ramirez S."/>
            <person name="Szollosi G.J."/>
            <person name="Szarkandi J.G."/>
            <person name="Papp V."/>
            <person name="Albert L."/>
            <person name="Andreopoulos W."/>
            <person name="Angelini C."/>
            <person name="Antonin V."/>
            <person name="Barry K.W."/>
            <person name="Bougher N.L."/>
            <person name="Buchanan P."/>
            <person name="Buyck B."/>
            <person name="Bense V."/>
            <person name="Catcheside P."/>
            <person name="Chovatia M."/>
            <person name="Cooper J."/>
            <person name="Damon W."/>
            <person name="Desjardin D."/>
            <person name="Finy P."/>
            <person name="Geml J."/>
            <person name="Haridas S."/>
            <person name="Hughes K."/>
            <person name="Justo A."/>
            <person name="Karasinski D."/>
            <person name="Kautmanova I."/>
            <person name="Kiss B."/>
            <person name="Kocsube S."/>
            <person name="Kotiranta H."/>
            <person name="LaButti K.M."/>
            <person name="Lechner B.E."/>
            <person name="Liimatainen K."/>
            <person name="Lipzen A."/>
            <person name="Lukacs Z."/>
            <person name="Mihaltcheva S."/>
            <person name="Morgado L.N."/>
            <person name="Niskanen T."/>
            <person name="Noordeloos M.E."/>
            <person name="Ohm R.A."/>
            <person name="Ortiz-Santana B."/>
            <person name="Ovrebo C."/>
            <person name="Racz N."/>
            <person name="Riley R."/>
            <person name="Savchenko A."/>
            <person name="Shiryaev A."/>
            <person name="Soop K."/>
            <person name="Spirin V."/>
            <person name="Szebenyi C."/>
            <person name="Tomsovsky M."/>
            <person name="Tulloss R.E."/>
            <person name="Uehling J."/>
            <person name="Grigoriev I.V."/>
            <person name="Vagvolgyi C."/>
            <person name="Papp T."/>
            <person name="Martin F.M."/>
            <person name="Miettinen O."/>
            <person name="Hibbett D.S."/>
            <person name="Nagy L.G."/>
        </authorList>
    </citation>
    <scope>NUCLEOTIDE SEQUENCE [LARGE SCALE GENOMIC DNA]</scope>
    <source>
        <strain evidence="8 9">CBS 962.96</strain>
    </source>
</reference>
<dbReference type="EMBL" id="ML179129">
    <property type="protein sequence ID" value="THU98805.1"/>
    <property type="molecule type" value="Genomic_DNA"/>
</dbReference>
<dbReference type="Gene3D" id="1.20.1250.20">
    <property type="entry name" value="MFS general substrate transporter like domains"/>
    <property type="match status" value="2"/>
</dbReference>
<feature type="transmembrane region" description="Helical" evidence="6">
    <location>
        <begin position="203"/>
        <end position="221"/>
    </location>
</feature>
<evidence type="ECO:0000256" key="5">
    <source>
        <dbReference type="ARBA" id="ARBA00023136"/>
    </source>
</evidence>